<feature type="compositionally biased region" description="Low complexity" evidence="1">
    <location>
        <begin position="14"/>
        <end position="30"/>
    </location>
</feature>
<feature type="compositionally biased region" description="Polar residues" evidence="1">
    <location>
        <begin position="48"/>
        <end position="60"/>
    </location>
</feature>
<feature type="region of interest" description="Disordered" evidence="1">
    <location>
        <begin position="95"/>
        <end position="116"/>
    </location>
</feature>
<protein>
    <recommendedName>
        <fullName evidence="4">C2H2-type domain-containing protein</fullName>
    </recommendedName>
</protein>
<evidence type="ECO:0000313" key="2">
    <source>
        <dbReference type="EMBL" id="KAK1926314.1"/>
    </source>
</evidence>
<dbReference type="EMBL" id="JAODAN010000002">
    <property type="protein sequence ID" value="KAK1926314.1"/>
    <property type="molecule type" value="Genomic_DNA"/>
</dbReference>
<sequence length="200" mass="22743">MEYESSRVKRRRSASITSSSASSSSSSPSPSRSPSPAPVPKYHRTDHSLTPTDTPFTCNLPPTCSQPHTITSYATEEELLRHQETFHRWVCRTPIKDRSQPTPPDGVPTRFVSGNPDGKGWKECGKVFPDERLLHLHQTETHDPIAQTRQARGEKIFECFVPPPGCVKTFANPARRRRHLIDKHRYPEQYFFAITNHGVR</sequence>
<evidence type="ECO:0000256" key="1">
    <source>
        <dbReference type="SAM" id="MobiDB-lite"/>
    </source>
</evidence>
<proteinExistence type="predicted"/>
<evidence type="ECO:0000313" key="3">
    <source>
        <dbReference type="Proteomes" id="UP001182556"/>
    </source>
</evidence>
<dbReference type="PANTHER" id="PTHR21354:SF0">
    <property type="entry name" value="ZINC FINGER PROTEIN 511"/>
    <property type="match status" value="1"/>
</dbReference>
<dbReference type="Gene3D" id="3.30.160.60">
    <property type="entry name" value="Classic Zinc Finger"/>
    <property type="match status" value="1"/>
</dbReference>
<reference evidence="2" key="1">
    <citation type="submission" date="2023-02" db="EMBL/GenBank/DDBJ databases">
        <title>Identification and recombinant expression of a fungal hydrolase from Papiliotrema laurentii that hydrolyzes apple cutin and clears colloidal polyester polyurethane.</title>
        <authorList>
            <consortium name="DOE Joint Genome Institute"/>
            <person name="Roman V.A."/>
            <person name="Bojanowski C."/>
            <person name="Crable B.R."/>
            <person name="Wagner D.N."/>
            <person name="Hung C.S."/>
            <person name="Nadeau L.J."/>
            <person name="Schratz L."/>
            <person name="Haridas S."/>
            <person name="Pangilinan J."/>
            <person name="Lipzen A."/>
            <person name="Na H."/>
            <person name="Yan M."/>
            <person name="Ng V."/>
            <person name="Grigoriev I.V."/>
            <person name="Spatafora J.W."/>
            <person name="Barlow D."/>
            <person name="Biffinger J."/>
            <person name="Kelley-Loughnane N."/>
            <person name="Varaljay V.A."/>
            <person name="Crookes-Goodson W.J."/>
        </authorList>
    </citation>
    <scope>NUCLEOTIDE SEQUENCE</scope>
    <source>
        <strain evidence="2">5307AH</strain>
    </source>
</reference>
<gene>
    <name evidence="2" type="ORF">DB88DRAFT_481422</name>
</gene>
<evidence type="ECO:0008006" key="4">
    <source>
        <dbReference type="Google" id="ProtNLM"/>
    </source>
</evidence>
<dbReference type="AlphaFoldDB" id="A0AAD9FU95"/>
<dbReference type="PANTHER" id="PTHR21354">
    <property type="entry name" value="ZINC FINGER PROTEIN 511"/>
    <property type="match status" value="1"/>
</dbReference>
<dbReference type="InterPro" id="IPR039258">
    <property type="entry name" value="ZNF511"/>
</dbReference>
<comment type="caution">
    <text evidence="2">The sequence shown here is derived from an EMBL/GenBank/DDBJ whole genome shotgun (WGS) entry which is preliminary data.</text>
</comment>
<dbReference type="Proteomes" id="UP001182556">
    <property type="component" value="Unassembled WGS sequence"/>
</dbReference>
<name>A0AAD9FU95_PAPLA</name>
<accession>A0AAD9FU95</accession>
<feature type="region of interest" description="Disordered" evidence="1">
    <location>
        <begin position="1"/>
        <end position="60"/>
    </location>
</feature>
<keyword evidence="3" id="KW-1185">Reference proteome</keyword>
<organism evidence="2 3">
    <name type="scientific">Papiliotrema laurentii</name>
    <name type="common">Cryptococcus laurentii</name>
    <dbReference type="NCBI Taxonomy" id="5418"/>
    <lineage>
        <taxon>Eukaryota</taxon>
        <taxon>Fungi</taxon>
        <taxon>Dikarya</taxon>
        <taxon>Basidiomycota</taxon>
        <taxon>Agaricomycotina</taxon>
        <taxon>Tremellomycetes</taxon>
        <taxon>Tremellales</taxon>
        <taxon>Rhynchogastremaceae</taxon>
        <taxon>Papiliotrema</taxon>
    </lineage>
</organism>